<evidence type="ECO:0000313" key="3">
    <source>
        <dbReference type="EMBL" id="KAK1493837.1"/>
    </source>
</evidence>
<organism evidence="3 4">
    <name type="scientific">Colletotrichum tamarilloi</name>
    <dbReference type="NCBI Taxonomy" id="1209934"/>
    <lineage>
        <taxon>Eukaryota</taxon>
        <taxon>Fungi</taxon>
        <taxon>Dikarya</taxon>
        <taxon>Ascomycota</taxon>
        <taxon>Pezizomycotina</taxon>
        <taxon>Sordariomycetes</taxon>
        <taxon>Hypocreomycetidae</taxon>
        <taxon>Glomerellales</taxon>
        <taxon>Glomerellaceae</taxon>
        <taxon>Colletotrichum</taxon>
        <taxon>Colletotrichum acutatum species complex</taxon>
    </lineage>
</organism>
<keyword evidence="2" id="KW-0472">Membrane</keyword>
<feature type="region of interest" description="Disordered" evidence="1">
    <location>
        <begin position="79"/>
        <end position="104"/>
    </location>
</feature>
<evidence type="ECO:0000256" key="1">
    <source>
        <dbReference type="SAM" id="MobiDB-lite"/>
    </source>
</evidence>
<keyword evidence="4" id="KW-1185">Reference proteome</keyword>
<keyword evidence="2" id="KW-1133">Transmembrane helix</keyword>
<keyword evidence="2" id="KW-0812">Transmembrane</keyword>
<accession>A0ABQ9R3P1</accession>
<dbReference type="GeneID" id="85409555"/>
<evidence type="ECO:0000313" key="4">
    <source>
        <dbReference type="Proteomes" id="UP001227543"/>
    </source>
</evidence>
<gene>
    <name evidence="3" type="ORF">CTAM01_09298</name>
</gene>
<protein>
    <recommendedName>
        <fullName evidence="5">Secreted protein</fullName>
    </recommendedName>
</protein>
<comment type="caution">
    <text evidence="3">The sequence shown here is derived from an EMBL/GenBank/DDBJ whole genome shotgun (WGS) entry which is preliminary data.</text>
</comment>
<feature type="compositionally biased region" description="Polar residues" evidence="1">
    <location>
        <begin position="79"/>
        <end position="88"/>
    </location>
</feature>
<reference evidence="3 4" key="1">
    <citation type="submission" date="2016-10" db="EMBL/GenBank/DDBJ databases">
        <title>The genome sequence of Colletotrichum fioriniae PJ7.</title>
        <authorList>
            <person name="Baroncelli R."/>
        </authorList>
    </citation>
    <scope>NUCLEOTIDE SEQUENCE [LARGE SCALE GENOMIC DNA]</scope>
    <source>
        <strain evidence="3 4">Tom-12</strain>
    </source>
</reference>
<dbReference type="Proteomes" id="UP001227543">
    <property type="component" value="Unassembled WGS sequence"/>
</dbReference>
<feature type="transmembrane region" description="Helical" evidence="2">
    <location>
        <begin position="6"/>
        <end position="23"/>
    </location>
</feature>
<evidence type="ECO:0008006" key="5">
    <source>
        <dbReference type="Google" id="ProtNLM"/>
    </source>
</evidence>
<dbReference type="EMBL" id="MLFU01000036">
    <property type="protein sequence ID" value="KAK1493837.1"/>
    <property type="molecule type" value="Genomic_DNA"/>
</dbReference>
<name>A0ABQ9R3P1_9PEZI</name>
<proteinExistence type="predicted"/>
<sequence>MIARRFSFWVLFVSVISCVLVLGSRRHDGAEPKLQLDVYTLSSGKELKHRAQAKAKLRQRARGKVIAQSTTMRMLLYISTQHGSQKPEPTNPREARPRQRVKGL</sequence>
<evidence type="ECO:0000256" key="2">
    <source>
        <dbReference type="SAM" id="Phobius"/>
    </source>
</evidence>
<dbReference type="PROSITE" id="PS51257">
    <property type="entry name" value="PROKAR_LIPOPROTEIN"/>
    <property type="match status" value="1"/>
</dbReference>
<dbReference type="RefSeq" id="XP_060380022.1">
    <property type="nucleotide sequence ID" value="XM_060525317.1"/>
</dbReference>